<name>A0A7S3IM43_9SPIT</name>
<dbReference type="SUPFAM" id="SSF51004">
    <property type="entry name" value="C-terminal (heme d1) domain of cytochrome cd1-nitrite reductase"/>
    <property type="match status" value="1"/>
</dbReference>
<keyword evidence="10" id="KW-0333">Golgi apparatus</keyword>
<comment type="subcellular location">
    <subcellularLocation>
        <location evidence="2">Cytoplasmic vesicle</location>
        <location evidence="2">COPI-coated vesicle membrane</location>
        <topology evidence="2">Peripheral membrane protein</topology>
        <orientation evidence="2">Cytoplasmic side</orientation>
    </subcellularLocation>
    <subcellularLocation>
        <location evidence="1">Golgi apparatus membrane</location>
        <topology evidence="1">Peripheral membrane protein</topology>
        <orientation evidence="1">Cytoplasmic side</orientation>
    </subcellularLocation>
</comment>
<dbReference type="Pfam" id="PF23953">
    <property type="entry name" value="TPR_COPA_B"/>
    <property type="match status" value="1"/>
</dbReference>
<keyword evidence="11" id="KW-0472">Membrane</keyword>
<organism evidence="15">
    <name type="scientific">Strombidium inclinatum</name>
    <dbReference type="NCBI Taxonomy" id="197538"/>
    <lineage>
        <taxon>Eukaryota</taxon>
        <taxon>Sar</taxon>
        <taxon>Alveolata</taxon>
        <taxon>Ciliophora</taxon>
        <taxon>Intramacronucleata</taxon>
        <taxon>Spirotrichea</taxon>
        <taxon>Oligotrichia</taxon>
        <taxon>Strombidiidae</taxon>
        <taxon>Strombidium</taxon>
    </lineage>
</organism>
<dbReference type="InterPro" id="IPR011048">
    <property type="entry name" value="Haem_d1_sf"/>
</dbReference>
<dbReference type="GO" id="GO:0030117">
    <property type="term" value="C:membrane coat"/>
    <property type="evidence" value="ECO:0007669"/>
    <property type="project" value="InterPro"/>
</dbReference>
<comment type="similarity">
    <text evidence="3">Belongs to the WD repeat COPB2 family.</text>
</comment>
<dbReference type="GO" id="GO:0016192">
    <property type="term" value="P:vesicle-mediated transport"/>
    <property type="evidence" value="ECO:0007669"/>
    <property type="project" value="UniProtKB-KW"/>
</dbReference>
<dbReference type="GO" id="GO:0000139">
    <property type="term" value="C:Golgi membrane"/>
    <property type="evidence" value="ECO:0007669"/>
    <property type="project" value="UniProtKB-SubCell"/>
</dbReference>
<dbReference type="GO" id="GO:0030663">
    <property type="term" value="C:COPI-coated vesicle membrane"/>
    <property type="evidence" value="ECO:0007669"/>
    <property type="project" value="UniProtKB-SubCell"/>
</dbReference>
<dbReference type="InterPro" id="IPR006692">
    <property type="entry name" value="Beta-prop_COPA/B_2nd"/>
</dbReference>
<evidence type="ECO:0000313" key="15">
    <source>
        <dbReference type="EMBL" id="CAE0326102.1"/>
    </source>
</evidence>
<keyword evidence="7" id="KW-0677">Repeat</keyword>
<keyword evidence="5" id="KW-0963">Cytoplasm</keyword>
<dbReference type="FunFam" id="1.25.40.470:FF:000001">
    <property type="entry name" value="Coatomer subunit beta"/>
    <property type="match status" value="1"/>
</dbReference>
<evidence type="ECO:0000256" key="2">
    <source>
        <dbReference type="ARBA" id="ARBA00004347"/>
    </source>
</evidence>
<feature type="domain" description="COPA/B TPR" evidence="14">
    <location>
        <begin position="201"/>
        <end position="380"/>
    </location>
</feature>
<dbReference type="InterPro" id="IPR056176">
    <property type="entry name" value="TPR_COPA_B"/>
</dbReference>
<dbReference type="Gene3D" id="1.25.40.470">
    <property type="match status" value="1"/>
</dbReference>
<keyword evidence="8" id="KW-0931">ER-Golgi transport</keyword>
<sequence>MFAIRGEKDQIKIYKNLQEYKVFQTGFTVQGIFGGRMLAAKGDDFITFYDWETQVVVRRVDVSPSPKNVFWNEAGSQVVLALEDNFYLLNFDNEGVAEYVAGKEPAGKPDEEEDGFEEAFQFQDEFQEIISSGLWVSNDCFVFINSKGHIYYMIGQKTMKLMNADRKQYILGYDGKLNRLYVIDKNLNISSYSLLLSLVNYQSAILNDDLHGADLFFKDIPETHYQKLAKFLESNDRKEMAFSITPDQDHKFDLAIALNKADDAFAIAEEQQSVEKWKKVGDIALLSGFFELAETCFKKSADFNSLLLFYSSYGDQAGLTTLLEQSEQAGKFNIAYEVAFILGQPESCVRVLVKSKRYSEAAMFAKTYCPSLVSGLLKDWEEMLKQNDLQYVPEDINQAEGFQEIMQKSAEVYSTQLVPNVYNQPKPPADEIEMFREKWNEDFEPGGAN</sequence>
<protein>
    <recommendedName>
        <fullName evidence="16">Coatomer subunit beta</fullName>
    </recommendedName>
</protein>
<evidence type="ECO:0000256" key="1">
    <source>
        <dbReference type="ARBA" id="ARBA00004255"/>
    </source>
</evidence>
<evidence type="ECO:0000256" key="9">
    <source>
        <dbReference type="ARBA" id="ARBA00022927"/>
    </source>
</evidence>
<evidence type="ECO:0000256" key="12">
    <source>
        <dbReference type="ARBA" id="ARBA00023329"/>
    </source>
</evidence>
<evidence type="ECO:0000256" key="8">
    <source>
        <dbReference type="ARBA" id="ARBA00022892"/>
    </source>
</evidence>
<dbReference type="EMBL" id="HBIH01016411">
    <property type="protein sequence ID" value="CAE0326102.1"/>
    <property type="molecule type" value="Transcribed_RNA"/>
</dbReference>
<evidence type="ECO:0000256" key="4">
    <source>
        <dbReference type="ARBA" id="ARBA00022448"/>
    </source>
</evidence>
<dbReference type="GO" id="GO:0005198">
    <property type="term" value="F:structural molecule activity"/>
    <property type="evidence" value="ECO:0007669"/>
    <property type="project" value="InterPro"/>
</dbReference>
<keyword evidence="9" id="KW-0653">Protein transport</keyword>
<evidence type="ECO:0000256" key="7">
    <source>
        <dbReference type="ARBA" id="ARBA00022737"/>
    </source>
</evidence>
<dbReference type="GO" id="GO:0006886">
    <property type="term" value="P:intracellular protein transport"/>
    <property type="evidence" value="ECO:0007669"/>
    <property type="project" value="InterPro"/>
</dbReference>
<evidence type="ECO:0000256" key="10">
    <source>
        <dbReference type="ARBA" id="ARBA00023034"/>
    </source>
</evidence>
<evidence type="ECO:0000256" key="5">
    <source>
        <dbReference type="ARBA" id="ARBA00022490"/>
    </source>
</evidence>
<accession>A0A7S3IM43</accession>
<dbReference type="AlphaFoldDB" id="A0A7S3IM43"/>
<keyword evidence="12" id="KW-0968">Cytoplasmic vesicle</keyword>
<evidence type="ECO:0000259" key="14">
    <source>
        <dbReference type="Pfam" id="PF23953"/>
    </source>
</evidence>
<evidence type="ECO:0000256" key="3">
    <source>
        <dbReference type="ARBA" id="ARBA00010844"/>
    </source>
</evidence>
<reference evidence="15" key="1">
    <citation type="submission" date="2021-01" db="EMBL/GenBank/DDBJ databases">
        <authorList>
            <person name="Corre E."/>
            <person name="Pelletier E."/>
            <person name="Niang G."/>
            <person name="Scheremetjew M."/>
            <person name="Finn R."/>
            <person name="Kale V."/>
            <person name="Holt S."/>
            <person name="Cochrane G."/>
            <person name="Meng A."/>
            <person name="Brown T."/>
            <person name="Cohen L."/>
        </authorList>
    </citation>
    <scope>NUCLEOTIDE SEQUENCE</scope>
    <source>
        <strain evidence="15">S3</strain>
    </source>
</reference>
<feature type="domain" description="COPA/B second beta-propeller" evidence="13">
    <location>
        <begin position="2"/>
        <end position="184"/>
    </location>
</feature>
<keyword evidence="4" id="KW-0813">Transport</keyword>
<keyword evidence="6" id="KW-0853">WD repeat</keyword>
<evidence type="ECO:0000256" key="11">
    <source>
        <dbReference type="ARBA" id="ARBA00023136"/>
    </source>
</evidence>
<proteinExistence type="inferred from homology"/>
<evidence type="ECO:0000256" key="6">
    <source>
        <dbReference type="ARBA" id="ARBA00022574"/>
    </source>
</evidence>
<dbReference type="Pfam" id="PF04053">
    <property type="entry name" value="B-prop_COPA_B_2nd"/>
    <property type="match status" value="1"/>
</dbReference>
<evidence type="ECO:0000259" key="13">
    <source>
        <dbReference type="Pfam" id="PF04053"/>
    </source>
</evidence>
<gene>
    <name evidence="15" type="ORF">SINC0208_LOCUS6728</name>
</gene>
<evidence type="ECO:0008006" key="16">
    <source>
        <dbReference type="Google" id="ProtNLM"/>
    </source>
</evidence>